<dbReference type="PROSITE" id="PS51118">
    <property type="entry name" value="HTH_HXLR"/>
    <property type="match status" value="1"/>
</dbReference>
<dbReference type="Pfam" id="PF01638">
    <property type="entry name" value="HxlR"/>
    <property type="match status" value="1"/>
</dbReference>
<evidence type="ECO:0000259" key="4">
    <source>
        <dbReference type="PROSITE" id="PS51118"/>
    </source>
</evidence>
<name>A0A161I2Y3_9BURK</name>
<dbReference type="GO" id="GO:0003677">
    <property type="term" value="F:DNA binding"/>
    <property type="evidence" value="ECO:0007669"/>
    <property type="project" value="UniProtKB-KW"/>
</dbReference>
<evidence type="ECO:0000313" key="5">
    <source>
        <dbReference type="EMBL" id="ANB75883.1"/>
    </source>
</evidence>
<dbReference type="KEGG" id="buz:AYM40_26645"/>
<dbReference type="STRING" id="1804984.AYM40_26645"/>
<dbReference type="AlphaFoldDB" id="A0A161I2Y3"/>
<dbReference type="SUPFAM" id="SSF46785">
    <property type="entry name" value="Winged helix' DNA-binding domain"/>
    <property type="match status" value="1"/>
</dbReference>
<dbReference type="EMBL" id="CP014579">
    <property type="protein sequence ID" value="ANB75883.1"/>
    <property type="molecule type" value="Genomic_DNA"/>
</dbReference>
<dbReference type="InterPro" id="IPR036390">
    <property type="entry name" value="WH_DNA-bd_sf"/>
</dbReference>
<keyword evidence="2" id="KW-0238">DNA-binding</keyword>
<proteinExistence type="predicted"/>
<dbReference type="Proteomes" id="UP000076852">
    <property type="component" value="Chromosome 2"/>
</dbReference>
<evidence type="ECO:0000256" key="2">
    <source>
        <dbReference type="ARBA" id="ARBA00023125"/>
    </source>
</evidence>
<dbReference type="PANTHER" id="PTHR33204:SF17">
    <property type="entry name" value="TRANSCRIPTIONAL REGULATORY PROTEIN"/>
    <property type="match status" value="1"/>
</dbReference>
<evidence type="ECO:0000256" key="1">
    <source>
        <dbReference type="ARBA" id="ARBA00023015"/>
    </source>
</evidence>
<dbReference type="InterPro" id="IPR011991">
    <property type="entry name" value="ArsR-like_HTH"/>
</dbReference>
<keyword evidence="1" id="KW-0805">Transcription regulation</keyword>
<dbReference type="CDD" id="cd00090">
    <property type="entry name" value="HTH_ARSR"/>
    <property type="match status" value="1"/>
</dbReference>
<reference evidence="5 6" key="1">
    <citation type="journal article" date="2016" name="Gene">
        <title>PacBio SMRT assembly of a complex multi-replicon genome reveals chlorocatechol degradative operon in a region of genome plasticity.</title>
        <authorList>
            <person name="Ricker N."/>
            <person name="Shen S.Y."/>
            <person name="Goordial J."/>
            <person name="Jin S."/>
            <person name="Fulthorpe R.R."/>
        </authorList>
    </citation>
    <scope>NUCLEOTIDE SEQUENCE [LARGE SCALE GENOMIC DNA]</scope>
    <source>
        <strain evidence="5 6">OLGA172</strain>
    </source>
</reference>
<evidence type="ECO:0000313" key="6">
    <source>
        <dbReference type="Proteomes" id="UP000076852"/>
    </source>
</evidence>
<organism evidence="5 6">
    <name type="scientific">Paraburkholderia phytofirmans OLGA172</name>
    <dbReference type="NCBI Taxonomy" id="1417228"/>
    <lineage>
        <taxon>Bacteria</taxon>
        <taxon>Pseudomonadati</taxon>
        <taxon>Pseudomonadota</taxon>
        <taxon>Betaproteobacteria</taxon>
        <taxon>Burkholderiales</taxon>
        <taxon>Burkholderiaceae</taxon>
        <taxon>Paraburkholderia</taxon>
    </lineage>
</organism>
<gene>
    <name evidence="5" type="ORF">AYM40_26645</name>
</gene>
<dbReference type="RefSeq" id="WP_063499148.1">
    <property type="nucleotide sequence ID" value="NZ_CP014579.1"/>
</dbReference>
<dbReference type="PANTHER" id="PTHR33204">
    <property type="entry name" value="TRANSCRIPTIONAL REGULATOR, MARR FAMILY"/>
    <property type="match status" value="1"/>
</dbReference>
<evidence type="ECO:0000256" key="3">
    <source>
        <dbReference type="ARBA" id="ARBA00023163"/>
    </source>
</evidence>
<sequence length="173" mass="19194">MKRKSFDKMQCPIARSLERVGEWWTILILRDAMNGLRKFDDFQSNLGISPTILSKRLSSLVEDGFLERHRYGEHPARAEYHLTDRGWAFQSVIASFVAFGNSQFAPEGLATVVVNRETGQSVNVKVVDERTGEPITSPKYYMAPGPVASKKMKAQLAAAPSNGRGMRGEGCGD</sequence>
<accession>A0A161I2Y3</accession>
<dbReference type="OrthoDB" id="9807069at2"/>
<dbReference type="GO" id="GO:0006355">
    <property type="term" value="P:regulation of DNA-templated transcription"/>
    <property type="evidence" value="ECO:0007669"/>
    <property type="project" value="UniProtKB-ARBA"/>
</dbReference>
<dbReference type="InterPro" id="IPR002577">
    <property type="entry name" value="HTH_HxlR"/>
</dbReference>
<dbReference type="InterPro" id="IPR036388">
    <property type="entry name" value="WH-like_DNA-bd_sf"/>
</dbReference>
<dbReference type="Gene3D" id="1.10.10.10">
    <property type="entry name" value="Winged helix-like DNA-binding domain superfamily/Winged helix DNA-binding domain"/>
    <property type="match status" value="1"/>
</dbReference>
<protein>
    <recommendedName>
        <fullName evidence="4">HTH hxlR-type domain-containing protein</fullName>
    </recommendedName>
</protein>
<keyword evidence="3" id="KW-0804">Transcription</keyword>
<keyword evidence="6" id="KW-1185">Reference proteome</keyword>
<feature type="domain" description="HTH hxlR-type" evidence="4">
    <location>
        <begin position="11"/>
        <end position="108"/>
    </location>
</feature>